<sequence>METRLVSDPSTRRQYENKLAQHEDTIQSLKTDMVALSAEINKDELFIGATNDLEGGGNATTDGDALLGEASKLQDKTSDSLGNTKRMIEESKNVGMETMEELRRQRDQLNTIDEEAMKIEDNLVRADRLIKTFGRRMATDKFIQCFAVVNVLLLVGVVIYSSIKKGAFSNDDSKDDLPSPVRMLRAFIGISEEILFENPN</sequence>
<dbReference type="GO" id="GO:0015031">
    <property type="term" value="P:protein transport"/>
    <property type="evidence" value="ECO:0007669"/>
    <property type="project" value="UniProtKB-KW"/>
</dbReference>
<keyword evidence="4" id="KW-0653">Protein transport</keyword>
<keyword evidence="2" id="KW-0813">Transport</keyword>
<evidence type="ECO:0000256" key="7">
    <source>
        <dbReference type="SAM" id="Coils"/>
    </source>
</evidence>
<dbReference type="GO" id="GO:0012507">
    <property type="term" value="C:ER to Golgi transport vesicle membrane"/>
    <property type="evidence" value="ECO:0007669"/>
    <property type="project" value="TreeGrafter"/>
</dbReference>
<keyword evidence="6 8" id="KW-0472">Membrane</keyword>
<dbReference type="Pfam" id="PF12352">
    <property type="entry name" value="V-SNARE_C"/>
    <property type="match status" value="1"/>
</dbReference>
<dbReference type="GO" id="GO:0005794">
    <property type="term" value="C:Golgi apparatus"/>
    <property type="evidence" value="ECO:0007669"/>
    <property type="project" value="TreeGrafter"/>
</dbReference>
<keyword evidence="3 8" id="KW-0812">Transmembrane</keyword>
<dbReference type="InterPro" id="IPR044766">
    <property type="entry name" value="NPSN/SNAP25-like_N_SNARE"/>
</dbReference>
<feature type="transmembrane region" description="Helical" evidence="8">
    <location>
        <begin position="142"/>
        <end position="163"/>
    </location>
</feature>
<dbReference type="EMBL" id="HBEL01003361">
    <property type="protein sequence ID" value="CAD8405475.1"/>
    <property type="molecule type" value="Transcribed_RNA"/>
</dbReference>
<dbReference type="PROSITE" id="PS50192">
    <property type="entry name" value="T_SNARE"/>
    <property type="match status" value="1"/>
</dbReference>
<dbReference type="PANTHER" id="PTHR21230:SF79">
    <property type="entry name" value="T-SNARE COILED-COIL HOMOLOGY DOMAIN-CONTAINING PROTEIN"/>
    <property type="match status" value="1"/>
</dbReference>
<dbReference type="GO" id="GO:0031201">
    <property type="term" value="C:SNARE complex"/>
    <property type="evidence" value="ECO:0007669"/>
    <property type="project" value="InterPro"/>
</dbReference>
<keyword evidence="5 8" id="KW-1133">Transmembrane helix</keyword>
<dbReference type="Gene3D" id="1.20.5.110">
    <property type="match status" value="1"/>
</dbReference>
<evidence type="ECO:0000313" key="10">
    <source>
        <dbReference type="EMBL" id="CAD8405475.1"/>
    </source>
</evidence>
<dbReference type="GO" id="GO:0031902">
    <property type="term" value="C:late endosome membrane"/>
    <property type="evidence" value="ECO:0007669"/>
    <property type="project" value="TreeGrafter"/>
</dbReference>
<protein>
    <recommendedName>
        <fullName evidence="9">t-SNARE coiled-coil homology domain-containing protein</fullName>
    </recommendedName>
</protein>
<dbReference type="GO" id="GO:0006906">
    <property type="term" value="P:vesicle fusion"/>
    <property type="evidence" value="ECO:0007669"/>
    <property type="project" value="TreeGrafter"/>
</dbReference>
<dbReference type="CDD" id="cd15861">
    <property type="entry name" value="SNARE_SNAP25N_23N_29N_SEC9N"/>
    <property type="match status" value="1"/>
</dbReference>
<dbReference type="InterPro" id="IPR000727">
    <property type="entry name" value="T_SNARE_dom"/>
</dbReference>
<gene>
    <name evidence="10" type="ORF">PINE0816_LOCUS1590</name>
</gene>
<evidence type="ECO:0000256" key="8">
    <source>
        <dbReference type="SAM" id="Phobius"/>
    </source>
</evidence>
<feature type="coiled-coil region" evidence="7">
    <location>
        <begin position="12"/>
        <end position="39"/>
    </location>
</feature>
<dbReference type="GO" id="GO:0000149">
    <property type="term" value="F:SNARE binding"/>
    <property type="evidence" value="ECO:0007669"/>
    <property type="project" value="TreeGrafter"/>
</dbReference>
<name>A0A7S0G6V6_9STRA</name>
<proteinExistence type="predicted"/>
<dbReference type="SUPFAM" id="SSF58038">
    <property type="entry name" value="SNARE fusion complex"/>
    <property type="match status" value="1"/>
</dbReference>
<evidence type="ECO:0000256" key="4">
    <source>
        <dbReference type="ARBA" id="ARBA00022927"/>
    </source>
</evidence>
<evidence type="ECO:0000259" key="9">
    <source>
        <dbReference type="PROSITE" id="PS50192"/>
    </source>
</evidence>
<keyword evidence="7" id="KW-0175">Coiled coil</keyword>
<reference evidence="10" key="1">
    <citation type="submission" date="2021-01" db="EMBL/GenBank/DDBJ databases">
        <authorList>
            <person name="Corre E."/>
            <person name="Pelletier E."/>
            <person name="Niang G."/>
            <person name="Scheremetjew M."/>
            <person name="Finn R."/>
            <person name="Kale V."/>
            <person name="Holt S."/>
            <person name="Cochrane G."/>
            <person name="Meng A."/>
            <person name="Brown T."/>
            <person name="Cohen L."/>
        </authorList>
    </citation>
    <scope>NUCLEOTIDE SEQUENCE</scope>
    <source>
        <strain evidence="10">CCAP1064/1</strain>
    </source>
</reference>
<accession>A0A7S0G6V6</accession>
<comment type="subcellular location">
    <subcellularLocation>
        <location evidence="1">Membrane</location>
        <topology evidence="1">Single-pass type IV membrane protein</topology>
    </subcellularLocation>
</comment>
<evidence type="ECO:0000256" key="3">
    <source>
        <dbReference type="ARBA" id="ARBA00022692"/>
    </source>
</evidence>
<evidence type="ECO:0000256" key="5">
    <source>
        <dbReference type="ARBA" id="ARBA00022989"/>
    </source>
</evidence>
<evidence type="ECO:0000256" key="1">
    <source>
        <dbReference type="ARBA" id="ARBA00004211"/>
    </source>
</evidence>
<dbReference type="PANTHER" id="PTHR21230">
    <property type="entry name" value="VESICLE TRANSPORT V-SNARE PROTEIN VTI1-RELATED"/>
    <property type="match status" value="1"/>
</dbReference>
<organism evidence="10">
    <name type="scientific">Proboscia inermis</name>
    <dbReference type="NCBI Taxonomy" id="420281"/>
    <lineage>
        <taxon>Eukaryota</taxon>
        <taxon>Sar</taxon>
        <taxon>Stramenopiles</taxon>
        <taxon>Ochrophyta</taxon>
        <taxon>Bacillariophyta</taxon>
        <taxon>Coscinodiscophyceae</taxon>
        <taxon>Rhizosoleniophycidae</taxon>
        <taxon>Rhizosoleniales</taxon>
        <taxon>Rhizosoleniaceae</taxon>
        <taxon>Proboscia</taxon>
    </lineage>
</organism>
<feature type="domain" description="T-SNARE coiled-coil homology" evidence="9">
    <location>
        <begin position="71"/>
        <end position="133"/>
    </location>
</feature>
<evidence type="ECO:0000256" key="6">
    <source>
        <dbReference type="ARBA" id="ARBA00023136"/>
    </source>
</evidence>
<dbReference type="GO" id="GO:0005789">
    <property type="term" value="C:endoplasmic reticulum membrane"/>
    <property type="evidence" value="ECO:0007669"/>
    <property type="project" value="TreeGrafter"/>
</dbReference>
<dbReference type="GO" id="GO:0005484">
    <property type="term" value="F:SNAP receptor activity"/>
    <property type="evidence" value="ECO:0007669"/>
    <property type="project" value="InterPro"/>
</dbReference>
<evidence type="ECO:0000256" key="2">
    <source>
        <dbReference type="ARBA" id="ARBA00022448"/>
    </source>
</evidence>
<dbReference type="AlphaFoldDB" id="A0A7S0G6V6"/>